<evidence type="ECO:0000256" key="1">
    <source>
        <dbReference type="ARBA" id="ARBA00000085"/>
    </source>
</evidence>
<dbReference type="SMART" id="SM00387">
    <property type="entry name" value="HATPase_c"/>
    <property type="match status" value="1"/>
</dbReference>
<dbReference type="SUPFAM" id="SSF55874">
    <property type="entry name" value="ATPase domain of HSP90 chaperone/DNA topoisomerase II/histidine kinase"/>
    <property type="match status" value="1"/>
</dbReference>
<dbReference type="Pfam" id="PF00512">
    <property type="entry name" value="HisKA"/>
    <property type="match status" value="1"/>
</dbReference>
<dbReference type="PRINTS" id="PR00344">
    <property type="entry name" value="BCTRLSENSOR"/>
</dbReference>
<dbReference type="Gene3D" id="1.10.287.130">
    <property type="match status" value="1"/>
</dbReference>
<keyword evidence="3" id="KW-0597">Phosphoprotein</keyword>
<dbReference type="InterPro" id="IPR035965">
    <property type="entry name" value="PAS-like_dom_sf"/>
</dbReference>
<evidence type="ECO:0000313" key="8">
    <source>
        <dbReference type="EMBL" id="QJW91127.1"/>
    </source>
</evidence>
<dbReference type="InterPro" id="IPR036890">
    <property type="entry name" value="HATPase_C_sf"/>
</dbReference>
<dbReference type="RefSeq" id="WP_171740973.1">
    <property type="nucleotide sequence ID" value="NZ_CP053435.1"/>
</dbReference>
<dbReference type="SUPFAM" id="SSF47384">
    <property type="entry name" value="Homodimeric domain of signal transducing histidine kinase"/>
    <property type="match status" value="1"/>
</dbReference>
<feature type="domain" description="Histidine kinase" evidence="7">
    <location>
        <begin position="158"/>
        <end position="391"/>
    </location>
</feature>
<dbReference type="InterPro" id="IPR000014">
    <property type="entry name" value="PAS"/>
</dbReference>
<evidence type="ECO:0000256" key="6">
    <source>
        <dbReference type="ARBA" id="ARBA00023136"/>
    </source>
</evidence>
<protein>
    <recommendedName>
        <fullName evidence="2">histidine kinase</fullName>
        <ecNumber evidence="2">2.7.13.3</ecNumber>
    </recommendedName>
</protein>
<dbReference type="Proteomes" id="UP000502756">
    <property type="component" value="Chromosome"/>
</dbReference>
<comment type="catalytic activity">
    <reaction evidence="1">
        <text>ATP + protein L-histidine = ADP + protein N-phospho-L-histidine.</text>
        <dbReference type="EC" id="2.7.13.3"/>
    </reaction>
</comment>
<dbReference type="KEGG" id="stae:HNV11_17970"/>
<dbReference type="EC" id="2.7.13.3" evidence="2"/>
<dbReference type="PANTHER" id="PTHR42878:SF15">
    <property type="entry name" value="BACTERIOPHYTOCHROME"/>
    <property type="match status" value="1"/>
</dbReference>
<dbReference type="FunFam" id="3.30.565.10:FF:000006">
    <property type="entry name" value="Sensor histidine kinase WalK"/>
    <property type="match status" value="1"/>
</dbReference>
<organism evidence="8 9">
    <name type="scientific">Spirosoma taeanense</name>
    <dbReference type="NCBI Taxonomy" id="2735870"/>
    <lineage>
        <taxon>Bacteria</taxon>
        <taxon>Pseudomonadati</taxon>
        <taxon>Bacteroidota</taxon>
        <taxon>Cytophagia</taxon>
        <taxon>Cytophagales</taxon>
        <taxon>Cytophagaceae</taxon>
        <taxon>Spirosoma</taxon>
    </lineage>
</organism>
<dbReference type="InterPro" id="IPR050351">
    <property type="entry name" value="BphY/WalK/GraS-like"/>
</dbReference>
<dbReference type="PANTHER" id="PTHR42878">
    <property type="entry name" value="TWO-COMPONENT HISTIDINE KINASE"/>
    <property type="match status" value="1"/>
</dbReference>
<dbReference type="EMBL" id="CP053435">
    <property type="protein sequence ID" value="QJW91127.1"/>
    <property type="molecule type" value="Genomic_DNA"/>
</dbReference>
<dbReference type="InterPro" id="IPR004358">
    <property type="entry name" value="Sig_transdc_His_kin-like_C"/>
</dbReference>
<gene>
    <name evidence="8" type="ORF">HNV11_17970</name>
</gene>
<dbReference type="InterPro" id="IPR003661">
    <property type="entry name" value="HisK_dim/P_dom"/>
</dbReference>
<dbReference type="CDD" id="cd00130">
    <property type="entry name" value="PAS"/>
    <property type="match status" value="1"/>
</dbReference>
<dbReference type="Gene3D" id="3.30.565.10">
    <property type="entry name" value="Histidine kinase-like ATPase, C-terminal domain"/>
    <property type="match status" value="1"/>
</dbReference>
<dbReference type="PROSITE" id="PS50109">
    <property type="entry name" value="HIS_KIN"/>
    <property type="match status" value="1"/>
</dbReference>
<accession>A0A6M5YAA3</accession>
<keyword evidence="9" id="KW-1185">Reference proteome</keyword>
<dbReference type="InterPro" id="IPR003594">
    <property type="entry name" value="HATPase_dom"/>
</dbReference>
<proteinExistence type="predicted"/>
<dbReference type="AlphaFoldDB" id="A0A6M5YAA3"/>
<evidence type="ECO:0000256" key="2">
    <source>
        <dbReference type="ARBA" id="ARBA00012438"/>
    </source>
</evidence>
<dbReference type="CDD" id="cd00082">
    <property type="entry name" value="HisKA"/>
    <property type="match status" value="1"/>
</dbReference>
<keyword evidence="6" id="KW-0472">Membrane</keyword>
<dbReference type="InterPro" id="IPR005467">
    <property type="entry name" value="His_kinase_dom"/>
</dbReference>
<dbReference type="GO" id="GO:0030295">
    <property type="term" value="F:protein kinase activator activity"/>
    <property type="evidence" value="ECO:0007669"/>
    <property type="project" value="TreeGrafter"/>
</dbReference>
<dbReference type="GO" id="GO:0000156">
    <property type="term" value="F:phosphorelay response regulator activity"/>
    <property type="evidence" value="ECO:0007669"/>
    <property type="project" value="TreeGrafter"/>
</dbReference>
<sequence>MKSPSMTPSASPALLRAALNLSGNGIMLFDCLRTATDNIQDFRLILANRRAEEIVGMSEQEMLNRTGTELFPHYIATELWQQARHVVETGEVYQADIQSPLASHSDEGWFRLTLQKHGDGIAVAFTDISATKQYELELRKLIDNLQRSNQSLERFAYVVSHDLQEPLRKIQSFGDILRGQATDVSSEENIDLIRRMQLAAGRMNALIRDLLAFSRLSSQQEPFQSVNLQKIVNDVLGDLETAIRDRQAVVEIPELPAVMGDAVQLRQLFQNLLSNALKFIKPGDTPHVRITCEQLSGRAIQTMPGQTVATADLDRMFYAIHIADNGIGFDEKYLDRIFTAFQRLHTRTEYQGTGIGLAIVQKVIENHDGYINAHSQPGEGATFTIYLPESAAPAMISGLSA</sequence>
<evidence type="ECO:0000256" key="4">
    <source>
        <dbReference type="ARBA" id="ARBA00022679"/>
    </source>
</evidence>
<dbReference type="GO" id="GO:0016020">
    <property type="term" value="C:membrane"/>
    <property type="evidence" value="ECO:0007669"/>
    <property type="project" value="UniProtKB-SubCell"/>
</dbReference>
<dbReference type="SUPFAM" id="SSF55785">
    <property type="entry name" value="PYP-like sensor domain (PAS domain)"/>
    <property type="match status" value="1"/>
</dbReference>
<dbReference type="GO" id="GO:0000155">
    <property type="term" value="F:phosphorelay sensor kinase activity"/>
    <property type="evidence" value="ECO:0007669"/>
    <property type="project" value="InterPro"/>
</dbReference>
<keyword evidence="4" id="KW-0808">Transferase</keyword>
<evidence type="ECO:0000313" key="9">
    <source>
        <dbReference type="Proteomes" id="UP000502756"/>
    </source>
</evidence>
<evidence type="ECO:0000256" key="5">
    <source>
        <dbReference type="ARBA" id="ARBA00022777"/>
    </source>
</evidence>
<dbReference type="InterPro" id="IPR036097">
    <property type="entry name" value="HisK_dim/P_sf"/>
</dbReference>
<name>A0A6M5YAA3_9BACT</name>
<dbReference type="GO" id="GO:0007234">
    <property type="term" value="P:osmosensory signaling via phosphorelay pathway"/>
    <property type="evidence" value="ECO:0007669"/>
    <property type="project" value="TreeGrafter"/>
</dbReference>
<dbReference type="SMART" id="SM00388">
    <property type="entry name" value="HisKA"/>
    <property type="match status" value="1"/>
</dbReference>
<dbReference type="Pfam" id="PF02518">
    <property type="entry name" value="HATPase_c"/>
    <property type="match status" value="1"/>
</dbReference>
<keyword evidence="5" id="KW-0418">Kinase</keyword>
<dbReference type="Pfam" id="PF08448">
    <property type="entry name" value="PAS_4"/>
    <property type="match status" value="1"/>
</dbReference>
<evidence type="ECO:0000256" key="3">
    <source>
        <dbReference type="ARBA" id="ARBA00022553"/>
    </source>
</evidence>
<dbReference type="Gene3D" id="3.30.450.20">
    <property type="entry name" value="PAS domain"/>
    <property type="match status" value="1"/>
</dbReference>
<dbReference type="InterPro" id="IPR013656">
    <property type="entry name" value="PAS_4"/>
</dbReference>
<reference evidence="8 9" key="1">
    <citation type="submission" date="2020-05" db="EMBL/GenBank/DDBJ databases">
        <title>Genome sequencing of Spirosoma sp. TS118.</title>
        <authorList>
            <person name="Lee J.-H."/>
            <person name="Jeong S."/>
            <person name="Zhao L."/>
            <person name="Jung J.-H."/>
            <person name="Kim M.-K."/>
            <person name="Lim S."/>
        </authorList>
    </citation>
    <scope>NUCLEOTIDE SEQUENCE [LARGE SCALE GENOMIC DNA]</scope>
    <source>
        <strain evidence="8 9">TS118</strain>
    </source>
</reference>
<evidence type="ECO:0000259" key="7">
    <source>
        <dbReference type="PROSITE" id="PS50109"/>
    </source>
</evidence>